<protein>
    <submittedName>
        <fullName evidence="3">Molecular chaperone DnaJ</fullName>
    </submittedName>
</protein>
<dbReference type="AlphaFoldDB" id="A0A1K0F9R1"/>
<dbReference type="EMBL" id="MEIA01000557">
    <property type="protein sequence ID" value="OJF09597.1"/>
    <property type="molecule type" value="Genomic_DNA"/>
</dbReference>
<proteinExistence type="predicted"/>
<organism evidence="3 4">
    <name type="scientific">Couchioplanes caeruleus subsp. caeruleus</name>
    <dbReference type="NCBI Taxonomy" id="56427"/>
    <lineage>
        <taxon>Bacteria</taxon>
        <taxon>Bacillati</taxon>
        <taxon>Actinomycetota</taxon>
        <taxon>Actinomycetes</taxon>
        <taxon>Micromonosporales</taxon>
        <taxon>Micromonosporaceae</taxon>
        <taxon>Couchioplanes</taxon>
    </lineage>
</organism>
<dbReference type="RefSeq" id="WP_071810116.1">
    <property type="nucleotide sequence ID" value="NZ_MEIA01000557.1"/>
</dbReference>
<name>A0A1K0F9R1_9ACTN</name>
<accession>A0A1K0F9R1</accession>
<keyword evidence="4" id="KW-1185">Reference proteome</keyword>
<dbReference type="InterPro" id="IPR018961">
    <property type="entry name" value="DnaJ_homolog_subfam-C_membr-28"/>
</dbReference>
<evidence type="ECO:0000313" key="3">
    <source>
        <dbReference type="EMBL" id="OJF09597.1"/>
    </source>
</evidence>
<evidence type="ECO:0000256" key="1">
    <source>
        <dbReference type="SAM" id="MobiDB-lite"/>
    </source>
</evidence>
<dbReference type="Proteomes" id="UP000182486">
    <property type="component" value="Unassembled WGS sequence"/>
</dbReference>
<reference evidence="3 4" key="1">
    <citation type="submission" date="2016-09" db="EMBL/GenBank/DDBJ databases">
        <title>Couchioplanes caeruleus draft genome sequence.</title>
        <authorList>
            <person name="Sheehan J."/>
            <person name="Caffrey P."/>
        </authorList>
    </citation>
    <scope>NUCLEOTIDE SEQUENCE [LARGE SCALE GENOMIC DNA]</scope>
    <source>
        <strain evidence="3 4">DSM 43634</strain>
    </source>
</reference>
<evidence type="ECO:0000259" key="2">
    <source>
        <dbReference type="Pfam" id="PF09350"/>
    </source>
</evidence>
<gene>
    <name evidence="3" type="ORF">BG844_36760</name>
</gene>
<feature type="domain" description="DnaJ homologue subfamily C member 28 conserved" evidence="2">
    <location>
        <begin position="22"/>
        <end position="89"/>
    </location>
</feature>
<comment type="caution">
    <text evidence="3">The sequence shown here is derived from an EMBL/GenBank/DDBJ whole genome shotgun (WGS) entry which is preliminary data.</text>
</comment>
<feature type="compositionally biased region" description="Gly residues" evidence="1">
    <location>
        <begin position="1"/>
        <end position="10"/>
    </location>
</feature>
<dbReference type="Pfam" id="PF09350">
    <property type="entry name" value="DJC28_CD"/>
    <property type="match status" value="1"/>
</dbReference>
<sequence length="145" mass="16403">MVGCSRGSGFGSPPREGSESHIDRKIREAQEQGQFDDLPGAGKPLSDHGREYDEDWWIKEWLRREGATSGALPPTLALRREAEDLRETVDRRTSEADVRRYVADLNEQLRKARAGLLDGPPVLLPPLDADEVVRGWRERRAERTS</sequence>
<feature type="region of interest" description="Disordered" evidence="1">
    <location>
        <begin position="1"/>
        <end position="49"/>
    </location>
</feature>
<evidence type="ECO:0000313" key="4">
    <source>
        <dbReference type="Proteomes" id="UP000182486"/>
    </source>
</evidence>
<feature type="compositionally biased region" description="Basic and acidic residues" evidence="1">
    <location>
        <begin position="16"/>
        <end position="30"/>
    </location>
</feature>